<evidence type="ECO:0000256" key="1">
    <source>
        <dbReference type="ARBA" id="ARBA00022603"/>
    </source>
</evidence>
<dbReference type="EMBL" id="CP001089">
    <property type="protein sequence ID" value="ACD93822.1"/>
    <property type="molecule type" value="Genomic_DNA"/>
</dbReference>
<reference evidence="4 5" key="1">
    <citation type="submission" date="2008-05" db="EMBL/GenBank/DDBJ databases">
        <title>Complete sequence of chromosome of Geobacter lovleyi SZ.</title>
        <authorList>
            <consortium name="US DOE Joint Genome Institute"/>
            <person name="Lucas S."/>
            <person name="Copeland A."/>
            <person name="Lapidus A."/>
            <person name="Glavina del Rio T."/>
            <person name="Dalin E."/>
            <person name="Tice H."/>
            <person name="Bruce D."/>
            <person name="Goodwin L."/>
            <person name="Pitluck S."/>
            <person name="Chertkov O."/>
            <person name="Meincke L."/>
            <person name="Brettin T."/>
            <person name="Detter J.C."/>
            <person name="Han C."/>
            <person name="Tapia R."/>
            <person name="Kuske C.R."/>
            <person name="Schmutz J."/>
            <person name="Larimer F."/>
            <person name="Land M."/>
            <person name="Hauser L."/>
            <person name="Kyrpides N."/>
            <person name="Mikhailova N."/>
            <person name="Sung Y."/>
            <person name="Fletcher K.E."/>
            <person name="Ritalahti K.M."/>
            <person name="Loeffler F.E."/>
            <person name="Richardson P."/>
        </authorList>
    </citation>
    <scope>NUCLEOTIDE SEQUENCE [LARGE SCALE GENOMIC DNA]</scope>
    <source>
        <strain evidence="5">ATCC BAA-1151 / DSM 17278 / SZ</strain>
    </source>
</reference>
<dbReference type="SUPFAM" id="SSF53335">
    <property type="entry name" value="S-adenosyl-L-methionine-dependent methyltransferases"/>
    <property type="match status" value="1"/>
</dbReference>
<organism evidence="4 5">
    <name type="scientific">Trichlorobacter lovleyi (strain ATCC BAA-1151 / DSM 17278 / SZ)</name>
    <name type="common">Geobacter lovleyi</name>
    <dbReference type="NCBI Taxonomy" id="398767"/>
    <lineage>
        <taxon>Bacteria</taxon>
        <taxon>Pseudomonadati</taxon>
        <taxon>Thermodesulfobacteriota</taxon>
        <taxon>Desulfuromonadia</taxon>
        <taxon>Geobacterales</taxon>
        <taxon>Geobacteraceae</taxon>
        <taxon>Trichlorobacter</taxon>
    </lineage>
</organism>
<dbReference type="PANTHER" id="PTHR43861:SF1">
    <property type="entry name" value="TRANS-ACONITATE 2-METHYLTRANSFERASE"/>
    <property type="match status" value="1"/>
</dbReference>
<dbReference type="Gene3D" id="3.40.50.150">
    <property type="entry name" value="Vaccinia Virus protein VP39"/>
    <property type="match status" value="1"/>
</dbReference>
<dbReference type="InterPro" id="IPR029063">
    <property type="entry name" value="SAM-dependent_MTases_sf"/>
</dbReference>
<dbReference type="STRING" id="398767.Glov_0085"/>
<evidence type="ECO:0000313" key="4">
    <source>
        <dbReference type="EMBL" id="ACD93822.1"/>
    </source>
</evidence>
<dbReference type="CDD" id="cd02440">
    <property type="entry name" value="AdoMet_MTases"/>
    <property type="match status" value="1"/>
</dbReference>
<keyword evidence="1 4" id="KW-0489">Methyltransferase</keyword>
<dbReference type="InterPro" id="IPR041698">
    <property type="entry name" value="Methyltransf_25"/>
</dbReference>
<dbReference type="RefSeq" id="WP_012468181.1">
    <property type="nucleotide sequence ID" value="NC_010814.1"/>
</dbReference>
<evidence type="ECO:0000256" key="2">
    <source>
        <dbReference type="ARBA" id="ARBA00022679"/>
    </source>
</evidence>
<dbReference type="eggNOG" id="COG2226">
    <property type="taxonomic scope" value="Bacteria"/>
</dbReference>
<dbReference type="Pfam" id="PF13649">
    <property type="entry name" value="Methyltransf_25"/>
    <property type="match status" value="1"/>
</dbReference>
<proteinExistence type="predicted"/>
<evidence type="ECO:0000313" key="5">
    <source>
        <dbReference type="Proteomes" id="UP000002420"/>
    </source>
</evidence>
<accession>B3E9F6</accession>
<feature type="domain" description="Methyltransferase" evidence="3">
    <location>
        <begin position="57"/>
        <end position="150"/>
    </location>
</feature>
<dbReference type="HOGENOM" id="CLU_1173387_0_0_7"/>
<evidence type="ECO:0000259" key="3">
    <source>
        <dbReference type="Pfam" id="PF13649"/>
    </source>
</evidence>
<name>B3E9F6_TRIL1</name>
<dbReference type="GO" id="GO:0032259">
    <property type="term" value="P:methylation"/>
    <property type="evidence" value="ECO:0007669"/>
    <property type="project" value="UniProtKB-KW"/>
</dbReference>
<sequence length="236" mass="27125">MQNWLFNEYAHCGVDYSDARRAARYDDQHRKFRNYEHEFQQMLAFLELGNTTDKTMIDLGCGTATTALLAAQQFKQVYAVDVSEAMLSQARSKNLQQLPNLSLIQAGFLSYQHAAQPVDLVITKAALHHLPDFWKQVALQRINRMLKPGGLLYIHDVVFQFEPQQYQDRIVAWIDTLHKAAGEQIKAEVETHLRDEYSTFGWVLEGMLERAGFTVEKLRCNDGFVAEYACCKTQDI</sequence>
<dbReference type="OrthoDB" id="9782855at2"/>
<dbReference type="AlphaFoldDB" id="B3E9F6"/>
<dbReference type="Proteomes" id="UP000002420">
    <property type="component" value="Chromosome"/>
</dbReference>
<keyword evidence="2 4" id="KW-0808">Transferase</keyword>
<gene>
    <name evidence="4" type="ordered locus">Glov_0085</name>
</gene>
<dbReference type="KEGG" id="glo:Glov_0085"/>
<dbReference type="GO" id="GO:0008168">
    <property type="term" value="F:methyltransferase activity"/>
    <property type="evidence" value="ECO:0007669"/>
    <property type="project" value="UniProtKB-KW"/>
</dbReference>
<keyword evidence="5" id="KW-1185">Reference proteome</keyword>
<dbReference type="PANTHER" id="PTHR43861">
    <property type="entry name" value="TRANS-ACONITATE 2-METHYLTRANSFERASE-RELATED"/>
    <property type="match status" value="1"/>
</dbReference>
<protein>
    <submittedName>
        <fullName evidence="4">Methyltransferase type 11</fullName>
    </submittedName>
</protein>